<dbReference type="CDD" id="cd14528">
    <property type="entry name" value="PFA-DSP_Siw14"/>
    <property type="match status" value="1"/>
</dbReference>
<evidence type="ECO:0000313" key="6">
    <source>
        <dbReference type="Proteomes" id="UP000193560"/>
    </source>
</evidence>
<comment type="caution">
    <text evidence="5">The sequence shown here is derived from an EMBL/GenBank/DDBJ whole genome shotgun (WGS) entry which is preliminary data.</text>
</comment>
<keyword evidence="3" id="KW-0378">Hydrolase</keyword>
<dbReference type="Gene3D" id="3.90.190.10">
    <property type="entry name" value="Protein tyrosine phosphatase superfamily"/>
    <property type="match status" value="1"/>
</dbReference>
<proteinExistence type="predicted"/>
<dbReference type="InterPro" id="IPR029021">
    <property type="entry name" value="Prot-tyrosine_phosphatase-like"/>
</dbReference>
<dbReference type="PRINTS" id="PR01911">
    <property type="entry name" value="PFDSPHPHTASE"/>
</dbReference>
<dbReference type="InterPro" id="IPR020422">
    <property type="entry name" value="TYR_PHOSPHATASE_DUAL_dom"/>
</dbReference>
<dbReference type="InterPro" id="IPR004861">
    <property type="entry name" value="Siw14-like"/>
</dbReference>
<dbReference type="SUPFAM" id="SSF52799">
    <property type="entry name" value="(Phosphotyrosine protein) phosphatases II"/>
    <property type="match status" value="1"/>
</dbReference>
<dbReference type="Proteomes" id="UP000193560">
    <property type="component" value="Unassembled WGS sequence"/>
</dbReference>
<dbReference type="InterPro" id="IPR020428">
    <property type="entry name" value="PFA-DSPs"/>
</dbReference>
<comment type="subcellular location">
    <subcellularLocation>
        <location evidence="1">Cytoplasm</location>
    </subcellularLocation>
</comment>
<organism evidence="5 6">
    <name type="scientific">Absidia repens</name>
    <dbReference type="NCBI Taxonomy" id="90262"/>
    <lineage>
        <taxon>Eukaryota</taxon>
        <taxon>Fungi</taxon>
        <taxon>Fungi incertae sedis</taxon>
        <taxon>Mucoromycota</taxon>
        <taxon>Mucoromycotina</taxon>
        <taxon>Mucoromycetes</taxon>
        <taxon>Mucorales</taxon>
        <taxon>Cunninghamellaceae</taxon>
        <taxon>Absidia</taxon>
    </lineage>
</organism>
<evidence type="ECO:0000256" key="1">
    <source>
        <dbReference type="ARBA" id="ARBA00004496"/>
    </source>
</evidence>
<keyword evidence="2" id="KW-0963">Cytoplasm</keyword>
<evidence type="ECO:0000313" key="5">
    <source>
        <dbReference type="EMBL" id="ORZ06069.1"/>
    </source>
</evidence>
<dbReference type="STRING" id="90262.A0A1X2HZL7"/>
<dbReference type="GO" id="GO:0016791">
    <property type="term" value="F:phosphatase activity"/>
    <property type="evidence" value="ECO:0007669"/>
    <property type="project" value="InterPro"/>
</dbReference>
<dbReference type="FunFam" id="3.90.190.10:FF:000035">
    <property type="entry name" value="Tyrosine phosphatase, putative"/>
    <property type="match status" value="1"/>
</dbReference>
<dbReference type="EMBL" id="MCGE01000041">
    <property type="protein sequence ID" value="ORZ06069.1"/>
    <property type="molecule type" value="Genomic_DNA"/>
</dbReference>
<dbReference type="PROSITE" id="PS50054">
    <property type="entry name" value="TYR_PHOSPHATASE_DUAL"/>
    <property type="match status" value="1"/>
</dbReference>
<keyword evidence="6" id="KW-1185">Reference proteome</keyword>
<dbReference type="AlphaFoldDB" id="A0A1X2HZL7"/>
<dbReference type="Pfam" id="PF03162">
    <property type="entry name" value="Y_phosphatase2"/>
    <property type="match status" value="1"/>
</dbReference>
<evidence type="ECO:0000256" key="3">
    <source>
        <dbReference type="ARBA" id="ARBA00022801"/>
    </source>
</evidence>
<reference evidence="5 6" key="1">
    <citation type="submission" date="2016-07" db="EMBL/GenBank/DDBJ databases">
        <title>Pervasive Adenine N6-methylation of Active Genes in Fungi.</title>
        <authorList>
            <consortium name="DOE Joint Genome Institute"/>
            <person name="Mondo S.J."/>
            <person name="Dannebaum R.O."/>
            <person name="Kuo R.C."/>
            <person name="Labutti K."/>
            <person name="Haridas S."/>
            <person name="Kuo A."/>
            <person name="Salamov A."/>
            <person name="Ahrendt S.R."/>
            <person name="Lipzen A."/>
            <person name="Sullivan W."/>
            <person name="Andreopoulos W.B."/>
            <person name="Clum A."/>
            <person name="Lindquist E."/>
            <person name="Daum C."/>
            <person name="Ramamoorthy G.K."/>
            <person name="Gryganskyi A."/>
            <person name="Culley D."/>
            <person name="Magnuson J.K."/>
            <person name="James T.Y."/>
            <person name="O'Malley M.A."/>
            <person name="Stajich J.E."/>
            <person name="Spatafora J.W."/>
            <person name="Visel A."/>
            <person name="Grigoriev I.V."/>
        </authorList>
    </citation>
    <scope>NUCLEOTIDE SEQUENCE [LARGE SCALE GENOMIC DNA]</scope>
    <source>
        <strain evidence="5 6">NRRL 1336</strain>
    </source>
</reference>
<feature type="domain" description="Tyrosine-protein phosphatase" evidence="4">
    <location>
        <begin position="61"/>
        <end position="209"/>
    </location>
</feature>
<evidence type="ECO:0000256" key="2">
    <source>
        <dbReference type="ARBA" id="ARBA00022490"/>
    </source>
</evidence>
<gene>
    <name evidence="5" type="ORF">BCR42DRAFT_361393</name>
</gene>
<name>A0A1X2HZL7_9FUNG</name>
<dbReference type="GO" id="GO:0052840">
    <property type="term" value="F:inositol diphosphate tetrakisphosphate diphosphatase activity"/>
    <property type="evidence" value="ECO:0007669"/>
    <property type="project" value="TreeGrafter"/>
</dbReference>
<dbReference type="OrthoDB" id="6375174at2759"/>
<dbReference type="GO" id="GO:0005737">
    <property type="term" value="C:cytoplasm"/>
    <property type="evidence" value="ECO:0007669"/>
    <property type="project" value="UniProtKB-SubCell"/>
</dbReference>
<dbReference type="PANTHER" id="PTHR31126">
    <property type="entry name" value="TYROSINE-PROTEIN PHOSPHATASE"/>
    <property type="match status" value="1"/>
</dbReference>
<accession>A0A1X2HZL7</accession>
<dbReference type="PANTHER" id="PTHR31126:SF48">
    <property type="entry name" value="INOSITOL PHOSPHATASE SIW14"/>
    <property type="match status" value="1"/>
</dbReference>
<sequence>MPTIGIQTIKDENSLCEKVSGNSNTSFTEKRQTTRHVRSDSQDACSICYERPSFPLVPPLNFAMVATGVYRSGHPNKQNFSFLRKLGLKTIMYFAMEDYPPEMKHFVEHEGIEVLHFRMEGNKEPFVEVNKDDISLALVKLLDERSHPVLIHCLKGKHRIGCLVGCLRKIQKWSMTCIFDEYRKFAGTKVLADQEFIETFDHENVQYDPLYQPVWL</sequence>
<protein>
    <submittedName>
        <fullName evidence="5">Tyrosine phosphatase family-domain-containing protein</fullName>
    </submittedName>
</protein>
<evidence type="ECO:0000259" key="4">
    <source>
        <dbReference type="PROSITE" id="PS50054"/>
    </source>
</evidence>